<feature type="compositionally biased region" description="Low complexity" evidence="1">
    <location>
        <begin position="310"/>
        <end position="322"/>
    </location>
</feature>
<keyword evidence="2" id="KW-0472">Membrane</keyword>
<keyword evidence="2" id="KW-1133">Transmembrane helix</keyword>
<dbReference type="AlphaFoldDB" id="A0A9K3KV30"/>
<evidence type="ECO:0000256" key="2">
    <source>
        <dbReference type="SAM" id="Phobius"/>
    </source>
</evidence>
<feature type="region of interest" description="Disordered" evidence="1">
    <location>
        <begin position="58"/>
        <end position="86"/>
    </location>
</feature>
<name>A0A9K3KV30_9STRA</name>
<keyword evidence="2" id="KW-0812">Transmembrane</keyword>
<feature type="region of interest" description="Disordered" evidence="1">
    <location>
        <begin position="289"/>
        <end position="323"/>
    </location>
</feature>
<reference evidence="4" key="2">
    <citation type="submission" date="2021-04" db="EMBL/GenBank/DDBJ databases">
        <authorList>
            <person name="Podell S."/>
        </authorList>
    </citation>
    <scope>NUCLEOTIDE SEQUENCE</scope>
    <source>
        <strain evidence="4">Hildebrandi</strain>
    </source>
</reference>
<dbReference type="Proteomes" id="UP000693970">
    <property type="component" value="Unassembled WGS sequence"/>
</dbReference>
<evidence type="ECO:0000256" key="1">
    <source>
        <dbReference type="SAM" id="MobiDB-lite"/>
    </source>
</evidence>
<reference evidence="4" key="1">
    <citation type="journal article" date="2021" name="Sci. Rep.">
        <title>Diploid genomic architecture of Nitzschia inconspicua, an elite biomass production diatom.</title>
        <authorList>
            <person name="Oliver A."/>
            <person name="Podell S."/>
            <person name="Pinowska A."/>
            <person name="Traller J.C."/>
            <person name="Smith S.R."/>
            <person name="McClure R."/>
            <person name="Beliaev A."/>
            <person name="Bohutskyi P."/>
            <person name="Hill E.A."/>
            <person name="Rabines A."/>
            <person name="Zheng H."/>
            <person name="Allen L.Z."/>
            <person name="Kuo A."/>
            <person name="Grigoriev I.V."/>
            <person name="Allen A.E."/>
            <person name="Hazlebeck D."/>
            <person name="Allen E.E."/>
        </authorList>
    </citation>
    <scope>NUCLEOTIDE SEQUENCE</scope>
    <source>
        <strain evidence="4">Hildebrandi</strain>
    </source>
</reference>
<keyword evidence="5" id="KW-1185">Reference proteome</keyword>
<sequence length="440" mass="49437">MSPTWWNASNSKLVLAVFVALLVPFDTPRFVRSMPSRNLPSEEAAPPLNCDALVGTTTVGQHNQSNNKNSNNNDGGDDILETSEAPSDAPSAALLCSDRLSNARGVYTSAHVPCTIKFHSVTQFQREEKEKEVDFIDYRTSNLCREGNVIVEIWEYLENFPDECVGDFDRCYSLEHHSKYLYPFLCPPDENSSGLDVVLHSISHHHIQPRWELPPGTTHVSVDCTSDRKMARDEVEARAREERQHNREVRREEIGMKLFNWVLVFLSSIAFIYAVSHFIVTPLASMVAARRERRKRRRRSSRSCRRSRTIRTSSTLSSSYSTLPLHHQDQDVSVIADDGVVVEGYPQPESNGDDPSLNHTRSVYRDDEDADNSASSTSDGSYETVHDDDDDDDDEQRQMNDFDSQVPCDFDAVPIVAATILSSMSDAIPATVVQDGVSYS</sequence>
<protein>
    <recommendedName>
        <fullName evidence="6">Transmembrane protein</fullName>
    </recommendedName>
</protein>
<evidence type="ECO:0000313" key="4">
    <source>
        <dbReference type="EMBL" id="KAG7349770.1"/>
    </source>
</evidence>
<dbReference type="EMBL" id="JAGRRH010000019">
    <property type="protein sequence ID" value="KAG7349770.1"/>
    <property type="molecule type" value="Genomic_DNA"/>
</dbReference>
<accession>A0A9K3KV30</accession>
<feature type="chain" id="PRO_5039907499" description="Transmembrane protein" evidence="3">
    <location>
        <begin position="17"/>
        <end position="440"/>
    </location>
</feature>
<evidence type="ECO:0008006" key="6">
    <source>
        <dbReference type="Google" id="ProtNLM"/>
    </source>
</evidence>
<evidence type="ECO:0000256" key="3">
    <source>
        <dbReference type="SAM" id="SignalP"/>
    </source>
</evidence>
<feature type="region of interest" description="Disordered" evidence="1">
    <location>
        <begin position="343"/>
        <end position="406"/>
    </location>
</feature>
<feature type="compositionally biased region" description="Polar residues" evidence="1">
    <location>
        <begin position="372"/>
        <end position="381"/>
    </location>
</feature>
<feature type="transmembrane region" description="Helical" evidence="2">
    <location>
        <begin position="258"/>
        <end position="289"/>
    </location>
</feature>
<gene>
    <name evidence="4" type="ORF">IV203_012367</name>
</gene>
<feature type="compositionally biased region" description="Low complexity" evidence="1">
    <location>
        <begin position="63"/>
        <end position="73"/>
    </location>
</feature>
<feature type="compositionally biased region" description="Basic residues" evidence="1">
    <location>
        <begin position="291"/>
        <end position="309"/>
    </location>
</feature>
<keyword evidence="3" id="KW-0732">Signal</keyword>
<comment type="caution">
    <text evidence="4">The sequence shown here is derived from an EMBL/GenBank/DDBJ whole genome shotgun (WGS) entry which is preliminary data.</text>
</comment>
<feature type="compositionally biased region" description="Acidic residues" evidence="1">
    <location>
        <begin position="386"/>
        <end position="395"/>
    </location>
</feature>
<proteinExistence type="predicted"/>
<feature type="signal peptide" evidence="3">
    <location>
        <begin position="1"/>
        <end position="16"/>
    </location>
</feature>
<dbReference type="OrthoDB" id="56626at2759"/>
<organism evidence="4 5">
    <name type="scientific">Nitzschia inconspicua</name>
    <dbReference type="NCBI Taxonomy" id="303405"/>
    <lineage>
        <taxon>Eukaryota</taxon>
        <taxon>Sar</taxon>
        <taxon>Stramenopiles</taxon>
        <taxon>Ochrophyta</taxon>
        <taxon>Bacillariophyta</taxon>
        <taxon>Bacillariophyceae</taxon>
        <taxon>Bacillariophycidae</taxon>
        <taxon>Bacillariales</taxon>
        <taxon>Bacillariaceae</taxon>
        <taxon>Nitzschia</taxon>
    </lineage>
</organism>
<evidence type="ECO:0000313" key="5">
    <source>
        <dbReference type="Proteomes" id="UP000693970"/>
    </source>
</evidence>